<evidence type="ECO:0000256" key="3">
    <source>
        <dbReference type="ARBA" id="ARBA00022741"/>
    </source>
</evidence>
<evidence type="ECO:0000256" key="1">
    <source>
        <dbReference type="ARBA" id="ARBA00005232"/>
    </source>
</evidence>
<dbReference type="PROSITE" id="PS00440">
    <property type="entry name" value="ACYLTRANSF_C_2"/>
    <property type="match status" value="1"/>
</dbReference>
<protein>
    <recommendedName>
        <fullName evidence="8">MCM C-terminal AAA(+) ATPase domain-containing protein</fullName>
    </recommendedName>
</protein>
<feature type="active site" description="Proton acceptor" evidence="6">
    <location>
        <position position="844"/>
    </location>
</feature>
<dbReference type="Gene3D" id="2.20.28.10">
    <property type="match status" value="1"/>
</dbReference>
<dbReference type="VEuPathDB" id="FungiDB:H257_11569"/>
<dbReference type="InterPro" id="IPR033762">
    <property type="entry name" value="MCM_OB"/>
</dbReference>
<proteinExistence type="inferred from homology"/>
<dbReference type="Gene3D" id="2.40.50.140">
    <property type="entry name" value="Nucleic acid-binding proteins"/>
    <property type="match status" value="1"/>
</dbReference>
<evidence type="ECO:0000313" key="10">
    <source>
        <dbReference type="Proteomes" id="UP000284702"/>
    </source>
</evidence>
<accession>A0A3R7YBJ0</accession>
<dbReference type="InterPro" id="IPR042231">
    <property type="entry name" value="Cho/carn_acyl_trans_2"/>
</dbReference>
<dbReference type="Proteomes" id="UP000284702">
    <property type="component" value="Unassembled WGS sequence"/>
</dbReference>
<dbReference type="InterPro" id="IPR000542">
    <property type="entry name" value="Carn_acyl_trans"/>
</dbReference>
<dbReference type="GO" id="GO:0005524">
    <property type="term" value="F:ATP binding"/>
    <property type="evidence" value="ECO:0007669"/>
    <property type="project" value="UniProtKB-KW"/>
</dbReference>
<evidence type="ECO:0000256" key="4">
    <source>
        <dbReference type="ARBA" id="ARBA00022840"/>
    </source>
</evidence>
<dbReference type="PRINTS" id="PR01657">
    <property type="entry name" value="MCMFAMILY"/>
</dbReference>
<comment type="similarity">
    <text evidence="7">Belongs to the MCM family.</text>
</comment>
<dbReference type="GO" id="GO:0003677">
    <property type="term" value="F:DNA binding"/>
    <property type="evidence" value="ECO:0007669"/>
    <property type="project" value="UniProtKB-KW"/>
</dbReference>
<dbReference type="PANTHER" id="PTHR22589:SF103">
    <property type="entry name" value="CARNITINE O-ACETYL-TRANSFERASE, ISOFORM A-RELATED"/>
    <property type="match status" value="1"/>
</dbReference>
<keyword evidence="3 7" id="KW-0547">Nucleotide-binding</keyword>
<dbReference type="AlphaFoldDB" id="A0A3R7YBJ0"/>
<dbReference type="Gene3D" id="3.30.559.10">
    <property type="entry name" value="Chloramphenicol acetyltransferase-like domain"/>
    <property type="match status" value="1"/>
</dbReference>
<keyword evidence="10" id="KW-1185">Reference proteome</keyword>
<dbReference type="InterPro" id="IPR039551">
    <property type="entry name" value="Cho/carn_acyl_trans"/>
</dbReference>
<dbReference type="Gene3D" id="3.40.50.300">
    <property type="entry name" value="P-loop containing nucleotide triphosphate hydrolases"/>
    <property type="match status" value="1"/>
</dbReference>
<dbReference type="InterPro" id="IPR001208">
    <property type="entry name" value="MCM_dom"/>
</dbReference>
<comment type="similarity">
    <text evidence="1">Belongs to the carnitine/choline acetyltransferase family.</text>
</comment>
<evidence type="ECO:0000256" key="7">
    <source>
        <dbReference type="RuleBase" id="RU004070"/>
    </source>
</evidence>
<evidence type="ECO:0000256" key="2">
    <source>
        <dbReference type="ARBA" id="ARBA00022679"/>
    </source>
</evidence>
<dbReference type="InterPro" id="IPR031327">
    <property type="entry name" value="MCM"/>
</dbReference>
<dbReference type="VEuPathDB" id="FungiDB:H257_11571"/>
<dbReference type="Gene3D" id="3.30.559.70">
    <property type="entry name" value="Choline/Carnitine o-acyltransferase, domain 2"/>
    <property type="match status" value="1"/>
</dbReference>
<dbReference type="SUPFAM" id="SSF52777">
    <property type="entry name" value="CoA-dependent acyltransferases"/>
    <property type="match status" value="2"/>
</dbReference>
<dbReference type="InterPro" id="IPR023213">
    <property type="entry name" value="CAT-like_dom_sf"/>
</dbReference>
<dbReference type="Pfam" id="PF00493">
    <property type="entry name" value="MCM"/>
    <property type="match status" value="1"/>
</dbReference>
<comment type="caution">
    <text evidence="9">The sequence shown here is derived from an EMBL/GenBank/DDBJ whole genome shotgun (WGS) entry which is preliminary data.</text>
</comment>
<dbReference type="SUPFAM" id="SSF50249">
    <property type="entry name" value="Nucleic acid-binding proteins"/>
    <property type="match status" value="1"/>
</dbReference>
<dbReference type="PANTHER" id="PTHR22589">
    <property type="entry name" value="CARNITINE O-ACYLTRANSFERASE"/>
    <property type="match status" value="1"/>
</dbReference>
<dbReference type="SMART" id="SM00350">
    <property type="entry name" value="MCM"/>
    <property type="match status" value="1"/>
</dbReference>
<evidence type="ECO:0000313" key="9">
    <source>
        <dbReference type="EMBL" id="RQM25383.1"/>
    </source>
</evidence>
<dbReference type="Pfam" id="PF00755">
    <property type="entry name" value="Carn_acyltransf"/>
    <property type="match status" value="1"/>
</dbReference>
<keyword evidence="5" id="KW-0012">Acyltransferase</keyword>
<sequence length="1169" mass="128759">MDERLTQYKPALTAYFDIHPGPEVDIQILLSRCPQFATLLIQNPTMCLPVLESAFAQGLSTTVSSSPQQLQLTNVPPCLKKRVSALRSKEAVGLMGVEGTVVRIGMTRMLEKVRQFECAKCNTTWEVTSKPEEQNRMVVPRACISRGACKSTNIREIKGSKKCVDYQTIKLQEQVSKLGVGSIPRSIMVILEGALVDSVKAGDDVVVVGTLIKCWKPVIKDVRCDLETVIQASSIRLKNVNGAARAMVTDDLRREFDQFWHAHHDTPLAGRDVILSSICPQVYGLFIVKLAVALTVIGGCAYVDDRGMKTRGDSHMLLIGDPGTGKSQFLRFTAELSPRAGLTCTAVKDGGEWMLEAGALVLADSITSHDRASIHEAMEQQTLSVAKAGLVCQLNTRTTVFAVTNPKGRRFDIILVLLDTVHKEDAVVAVYITETSKSADSMLGYESVLHKSFSADPTTEYYQHEHVILNHLVLTELATTPPPSTSPRNPSTAAPVSQQHTHISSQVVNAKQEDPMTSYPNGFRECWGDYREEEDLEVASQQLYKHQKSLPKLPVPSLADTCALYLQTVRPLTTDAEFVATKAAVEAFLKGPLGPVLQKRLEARAASRPNSSYLAEWWNTLGYLHVRDPVVFNVSYFFHFSDSVHLAQRSQVGRAASLLVASMAFRNQVASGTRPPETLGKGQTPLCSTAYKYMFNACRIPRRDADSYRIYDPSTHHHVVVMRHNKFFKVHQGPTPLSFLEWTSILTHILDVAGSIESSVGVLSSENRDVWADARTQLLADGNAATLRDIESAVLLLCLDDDAPTSRTDVSRALWHGNGRNRFYDKCIQLVVFGNGKAGLLAEHSMLDGMAMSVYADFILTGLHKQTIDLGDTTLTHAALVARLPAVTPLKVHMSAATLQAIASAERTFDATVAGHDVHVESFFGYGNHAIKSFQCSPDAFVQMAIQLAGRKHWGKSVATYEASQVRVFLHGRTETTRSCSSASHAFANIMVQTSPVDQLSVKVTLGLFYPLFIFGFYCLNNKQYCFFTAQAGLCRDACNAHVKYMKIAAQSKGVDRHLLGLRLCLQPGESAALFDDPVFARSKYWQISTSHLTHDLFDGWGWGEVVPDGVGIAYSIKKNSVHFNIACRKSIEGQPSVARSFGHLLEESLLEMRHVMEADQALKLTAKL</sequence>
<organism evidence="9 10">
    <name type="scientific">Aphanomyces astaci</name>
    <name type="common">Crayfish plague agent</name>
    <dbReference type="NCBI Taxonomy" id="112090"/>
    <lineage>
        <taxon>Eukaryota</taxon>
        <taxon>Sar</taxon>
        <taxon>Stramenopiles</taxon>
        <taxon>Oomycota</taxon>
        <taxon>Saprolegniomycetes</taxon>
        <taxon>Saprolegniales</taxon>
        <taxon>Verrucalvaceae</taxon>
        <taxon>Aphanomyces</taxon>
    </lineage>
</organism>
<name>A0A3R7YBJ0_APHAT</name>
<dbReference type="InterPro" id="IPR027417">
    <property type="entry name" value="P-loop_NTPase"/>
</dbReference>
<dbReference type="Pfam" id="PF17207">
    <property type="entry name" value="MCM_OB"/>
    <property type="match status" value="1"/>
</dbReference>
<dbReference type="SUPFAM" id="SSF52540">
    <property type="entry name" value="P-loop containing nucleoside triphosphate hydrolases"/>
    <property type="match status" value="1"/>
</dbReference>
<evidence type="ECO:0000256" key="5">
    <source>
        <dbReference type="ARBA" id="ARBA00023315"/>
    </source>
</evidence>
<reference evidence="9" key="1">
    <citation type="submission" date="2018-07" db="EMBL/GenBank/DDBJ databases">
        <title>Annotation of Aphanomyces astaci genome assembly.</title>
        <authorList>
            <person name="Studholme D.J."/>
        </authorList>
    </citation>
    <scope>NUCLEOTIDE SEQUENCE [LARGE SCALE GENOMIC DNA]</scope>
    <source>
        <strain evidence="9">Pc</strain>
    </source>
</reference>
<keyword evidence="4 7" id="KW-0067">ATP-binding</keyword>
<evidence type="ECO:0000259" key="8">
    <source>
        <dbReference type="PROSITE" id="PS50051"/>
    </source>
</evidence>
<evidence type="ECO:0000256" key="6">
    <source>
        <dbReference type="PIRSR" id="PIRSR600542-1"/>
    </source>
</evidence>
<keyword evidence="7" id="KW-0238">DNA-binding</keyword>
<dbReference type="EMBL" id="MZMZ02002540">
    <property type="protein sequence ID" value="RQM25383.1"/>
    <property type="molecule type" value="Genomic_DNA"/>
</dbReference>
<gene>
    <name evidence="9" type="ORF">B5M09_000966</name>
</gene>
<dbReference type="InterPro" id="IPR012340">
    <property type="entry name" value="NA-bd_OB-fold"/>
</dbReference>
<feature type="domain" description="MCM C-terminal AAA(+) ATPase" evidence="8">
    <location>
        <begin position="270"/>
        <end position="431"/>
    </location>
</feature>
<dbReference type="PROSITE" id="PS50051">
    <property type="entry name" value="MCM_2"/>
    <property type="match status" value="1"/>
</dbReference>
<dbReference type="GO" id="GO:0016746">
    <property type="term" value="F:acyltransferase activity"/>
    <property type="evidence" value="ECO:0007669"/>
    <property type="project" value="UniProtKB-KW"/>
</dbReference>
<keyword evidence="2" id="KW-0808">Transferase</keyword>